<dbReference type="Proteomes" id="UP000584867">
    <property type="component" value="Unassembled WGS sequence"/>
</dbReference>
<feature type="region of interest" description="Disordered" evidence="6">
    <location>
        <begin position="285"/>
        <end position="304"/>
    </location>
</feature>
<evidence type="ECO:0000259" key="8">
    <source>
        <dbReference type="Pfam" id="PF02706"/>
    </source>
</evidence>
<organism evidence="9 10">
    <name type="scientific">Granulicella mallensis</name>
    <dbReference type="NCBI Taxonomy" id="940614"/>
    <lineage>
        <taxon>Bacteria</taxon>
        <taxon>Pseudomonadati</taxon>
        <taxon>Acidobacteriota</taxon>
        <taxon>Terriglobia</taxon>
        <taxon>Terriglobales</taxon>
        <taxon>Acidobacteriaceae</taxon>
        <taxon>Granulicella</taxon>
    </lineage>
</organism>
<gene>
    <name evidence="9" type="ORF">HDF15_004746</name>
</gene>
<dbReference type="GO" id="GO:0005886">
    <property type="term" value="C:plasma membrane"/>
    <property type="evidence" value="ECO:0007669"/>
    <property type="project" value="UniProtKB-SubCell"/>
</dbReference>
<sequence>MSSTDHISTPVATKPTANWVTNATFLWTRRRTLFRVGVISLVLSGIIAFTIPKQYQSTARLMPPEQGSSGAAMLAALAGRSLGGLGGLGSLAGSLLGAKSSSALYIDLLHSRAINDHIIDRFDLQHVYHKRYRIDTVKYLVRHTKVEEDKKSGVVTLTFTDTNAERARAIAAAYIEELNNLLTHTSVSSAHQEREFIEKRLVTVQDSLLTAEKALSDFSSVNTTLDIKEQTRAMVDAGSKLQAEMIVGQSELASLKQIYGDDNVRVRAARARIADLQGELQKMSGSSVEVPARDAKSDPNSSSMYPSLRQIPRLAVPYANLYRDVRIQETVFELLSQQYELARIEEAKDTPVVSVFEQPLLAEKKSFPPRVPMMLLLTIFFVGIAATILILQNSWEQVAADDPRKVLAQQIAASIRARTQGFIPERRNS</sequence>
<dbReference type="GO" id="GO:0004713">
    <property type="term" value="F:protein tyrosine kinase activity"/>
    <property type="evidence" value="ECO:0007669"/>
    <property type="project" value="TreeGrafter"/>
</dbReference>
<evidence type="ECO:0000256" key="2">
    <source>
        <dbReference type="ARBA" id="ARBA00022475"/>
    </source>
</evidence>
<dbReference type="InterPro" id="IPR003856">
    <property type="entry name" value="LPS_length_determ_N"/>
</dbReference>
<keyword evidence="3 7" id="KW-0812">Transmembrane</keyword>
<evidence type="ECO:0000256" key="1">
    <source>
        <dbReference type="ARBA" id="ARBA00004651"/>
    </source>
</evidence>
<dbReference type="EMBL" id="JACHIO010000027">
    <property type="protein sequence ID" value="MBB5066369.1"/>
    <property type="molecule type" value="Genomic_DNA"/>
</dbReference>
<evidence type="ECO:0000256" key="5">
    <source>
        <dbReference type="ARBA" id="ARBA00023136"/>
    </source>
</evidence>
<feature type="transmembrane region" description="Helical" evidence="7">
    <location>
        <begin position="374"/>
        <end position="395"/>
    </location>
</feature>
<protein>
    <submittedName>
        <fullName evidence="9">Capsule polysaccharide export protein KpsE/RkpR</fullName>
    </submittedName>
</protein>
<accession>A0A7W7ZUF3</accession>
<proteinExistence type="predicted"/>
<dbReference type="RefSeq" id="WP_184259872.1">
    <property type="nucleotide sequence ID" value="NZ_JACHIO010000027.1"/>
</dbReference>
<keyword evidence="5 7" id="KW-0472">Membrane</keyword>
<feature type="domain" description="Polysaccharide chain length determinant N-terminal" evidence="8">
    <location>
        <begin position="26"/>
        <end position="120"/>
    </location>
</feature>
<keyword evidence="2" id="KW-1003">Cell membrane</keyword>
<evidence type="ECO:0000256" key="3">
    <source>
        <dbReference type="ARBA" id="ARBA00022692"/>
    </source>
</evidence>
<comment type="caution">
    <text evidence="9">The sequence shown here is derived from an EMBL/GenBank/DDBJ whole genome shotgun (WGS) entry which is preliminary data.</text>
</comment>
<reference evidence="9 10" key="1">
    <citation type="submission" date="2020-08" db="EMBL/GenBank/DDBJ databases">
        <title>Genomic Encyclopedia of Type Strains, Phase IV (KMG-V): Genome sequencing to study the core and pangenomes of soil and plant-associated prokaryotes.</title>
        <authorList>
            <person name="Whitman W."/>
        </authorList>
    </citation>
    <scope>NUCLEOTIDE SEQUENCE [LARGE SCALE GENOMIC DNA]</scope>
    <source>
        <strain evidence="9 10">X5P3</strain>
    </source>
</reference>
<name>A0A7W7ZUF3_9BACT</name>
<keyword evidence="4 7" id="KW-1133">Transmembrane helix</keyword>
<evidence type="ECO:0000256" key="6">
    <source>
        <dbReference type="SAM" id="MobiDB-lite"/>
    </source>
</evidence>
<dbReference type="PANTHER" id="PTHR32309">
    <property type="entry name" value="TYROSINE-PROTEIN KINASE"/>
    <property type="match status" value="1"/>
</dbReference>
<evidence type="ECO:0000256" key="7">
    <source>
        <dbReference type="SAM" id="Phobius"/>
    </source>
</evidence>
<evidence type="ECO:0000313" key="9">
    <source>
        <dbReference type="EMBL" id="MBB5066369.1"/>
    </source>
</evidence>
<dbReference type="AlphaFoldDB" id="A0A7W7ZUF3"/>
<evidence type="ECO:0000256" key="4">
    <source>
        <dbReference type="ARBA" id="ARBA00022989"/>
    </source>
</evidence>
<dbReference type="Pfam" id="PF02706">
    <property type="entry name" value="Wzz"/>
    <property type="match status" value="1"/>
</dbReference>
<evidence type="ECO:0000313" key="10">
    <source>
        <dbReference type="Proteomes" id="UP000584867"/>
    </source>
</evidence>
<dbReference type="InterPro" id="IPR050445">
    <property type="entry name" value="Bact_polysacc_biosynth/exp"/>
</dbReference>
<dbReference type="PANTHER" id="PTHR32309:SF13">
    <property type="entry name" value="FERRIC ENTEROBACTIN TRANSPORT PROTEIN FEPE"/>
    <property type="match status" value="1"/>
</dbReference>
<feature type="transmembrane region" description="Helical" evidence="7">
    <location>
        <begin position="32"/>
        <end position="51"/>
    </location>
</feature>
<comment type="subcellular location">
    <subcellularLocation>
        <location evidence="1">Cell membrane</location>
        <topology evidence="1">Multi-pass membrane protein</topology>
    </subcellularLocation>
</comment>